<protein>
    <recommendedName>
        <fullName evidence="3">indole-3-glycerol-phosphate synthase</fullName>
        <ecNumber evidence="3">4.1.1.48</ecNumber>
    </recommendedName>
</protein>
<evidence type="ECO:0000256" key="2">
    <source>
        <dbReference type="ARBA" id="ARBA00004696"/>
    </source>
</evidence>
<evidence type="ECO:0000256" key="8">
    <source>
        <dbReference type="ARBA" id="ARBA00023239"/>
    </source>
</evidence>
<dbReference type="SUPFAM" id="SSF51366">
    <property type="entry name" value="Ribulose-phoshate binding barrel"/>
    <property type="match status" value="1"/>
</dbReference>
<dbReference type="PANTHER" id="PTHR22854:SF2">
    <property type="entry name" value="INDOLE-3-GLYCEROL-PHOSPHATE SYNTHASE"/>
    <property type="match status" value="1"/>
</dbReference>
<dbReference type="Pfam" id="PF00218">
    <property type="entry name" value="IGPS"/>
    <property type="match status" value="1"/>
</dbReference>
<gene>
    <name evidence="10" type="primary">trpC</name>
    <name evidence="10" type="ORF">GLV81_00695</name>
</gene>
<dbReference type="RefSeq" id="WP_157475946.1">
    <property type="nucleotide sequence ID" value="NZ_CP046566.1"/>
</dbReference>
<evidence type="ECO:0000313" key="10">
    <source>
        <dbReference type="EMBL" id="QGW26817.1"/>
    </source>
</evidence>
<keyword evidence="7" id="KW-0057">Aromatic amino acid biosynthesis</keyword>
<dbReference type="InterPro" id="IPR013798">
    <property type="entry name" value="Indole-3-glycerol_P_synth_dom"/>
</dbReference>
<keyword evidence="11" id="KW-1185">Reference proteome</keyword>
<evidence type="ECO:0000259" key="9">
    <source>
        <dbReference type="Pfam" id="PF00218"/>
    </source>
</evidence>
<keyword evidence="8 10" id="KW-0456">Lyase</keyword>
<dbReference type="GO" id="GO:0000162">
    <property type="term" value="P:L-tryptophan biosynthetic process"/>
    <property type="evidence" value="ECO:0007669"/>
    <property type="project" value="UniProtKB-UniPathway"/>
</dbReference>
<evidence type="ECO:0000256" key="6">
    <source>
        <dbReference type="ARBA" id="ARBA00022822"/>
    </source>
</evidence>
<dbReference type="FunFam" id="3.20.20.70:FF:000024">
    <property type="entry name" value="Indole-3-glycerol phosphate synthase"/>
    <property type="match status" value="1"/>
</dbReference>
<accession>A0A6I6G469</accession>
<dbReference type="EC" id="4.1.1.48" evidence="3"/>
<dbReference type="Proteomes" id="UP000426027">
    <property type="component" value="Chromosome"/>
</dbReference>
<sequence>MKNILDRIVERKHEEVALAKQQVPLSQLQNMPAYQQPCVSAVQRIRSGAQPAVITEFKRKSPSKGWIKEGATVAQIVPGYCSQQAAAISVLTDTDFFGGNLQDLATAASLVDCPLLRKDFTIDAYQLHEAKAYGADLILLIAAILTPAQVLELAEEAKSIGLEVLLELHAEDELAHVCEAVDMVGINNRNLKNFEVNLDHSIRMANALPAHKLRIAESGIHSAEAAVYLKQHGFDGFLIGEYFMKQADPAIAFAEFGKQFNQLYESV</sequence>
<evidence type="ECO:0000256" key="3">
    <source>
        <dbReference type="ARBA" id="ARBA00012362"/>
    </source>
</evidence>
<dbReference type="GO" id="GO:0004425">
    <property type="term" value="F:indole-3-glycerol-phosphate synthase activity"/>
    <property type="evidence" value="ECO:0007669"/>
    <property type="project" value="UniProtKB-EC"/>
</dbReference>
<dbReference type="InterPro" id="IPR045186">
    <property type="entry name" value="Indole-3-glycerol_P_synth"/>
</dbReference>
<dbReference type="PANTHER" id="PTHR22854">
    <property type="entry name" value="TRYPTOPHAN BIOSYNTHESIS PROTEIN"/>
    <property type="match status" value="1"/>
</dbReference>
<dbReference type="GO" id="GO:0004640">
    <property type="term" value="F:phosphoribosylanthranilate isomerase activity"/>
    <property type="evidence" value="ECO:0007669"/>
    <property type="project" value="TreeGrafter"/>
</dbReference>
<dbReference type="UniPathway" id="UPA00035">
    <property type="reaction ID" value="UER00043"/>
</dbReference>
<dbReference type="InterPro" id="IPR011060">
    <property type="entry name" value="RibuloseP-bd_barrel"/>
</dbReference>
<dbReference type="EMBL" id="CP046566">
    <property type="protein sequence ID" value="QGW26817.1"/>
    <property type="molecule type" value="Genomic_DNA"/>
</dbReference>
<evidence type="ECO:0000256" key="4">
    <source>
        <dbReference type="ARBA" id="ARBA00022605"/>
    </source>
</evidence>
<dbReference type="PROSITE" id="PS00614">
    <property type="entry name" value="IGPS"/>
    <property type="match status" value="1"/>
</dbReference>
<comment type="catalytic activity">
    <reaction evidence="1">
        <text>1-(2-carboxyphenylamino)-1-deoxy-D-ribulose 5-phosphate + H(+) = (1S,2R)-1-C-(indol-3-yl)glycerol 3-phosphate + CO2 + H2O</text>
        <dbReference type="Rhea" id="RHEA:23476"/>
        <dbReference type="ChEBI" id="CHEBI:15377"/>
        <dbReference type="ChEBI" id="CHEBI:15378"/>
        <dbReference type="ChEBI" id="CHEBI:16526"/>
        <dbReference type="ChEBI" id="CHEBI:58613"/>
        <dbReference type="ChEBI" id="CHEBI:58866"/>
        <dbReference type="EC" id="4.1.1.48"/>
    </reaction>
</comment>
<name>A0A6I6G469_9BACT</name>
<comment type="pathway">
    <text evidence="2">Amino-acid biosynthesis; L-tryptophan biosynthesis; L-tryptophan from chorismate: step 4/5.</text>
</comment>
<dbReference type="InterPro" id="IPR001468">
    <property type="entry name" value="Indole-3-GlycerolPSynthase_CS"/>
</dbReference>
<dbReference type="CDD" id="cd00331">
    <property type="entry name" value="IGPS"/>
    <property type="match status" value="1"/>
</dbReference>
<evidence type="ECO:0000256" key="1">
    <source>
        <dbReference type="ARBA" id="ARBA00001633"/>
    </source>
</evidence>
<dbReference type="AlphaFoldDB" id="A0A6I6G469"/>
<feature type="domain" description="Indole-3-glycerol phosphate synthase" evidence="9">
    <location>
        <begin position="5"/>
        <end position="252"/>
    </location>
</feature>
<evidence type="ECO:0000256" key="5">
    <source>
        <dbReference type="ARBA" id="ARBA00022793"/>
    </source>
</evidence>
<keyword evidence="4" id="KW-0028">Amino-acid biosynthesis</keyword>
<evidence type="ECO:0000313" key="11">
    <source>
        <dbReference type="Proteomes" id="UP000426027"/>
    </source>
</evidence>
<keyword evidence="6" id="KW-0822">Tryptophan biosynthesis</keyword>
<reference evidence="10 11" key="1">
    <citation type="submission" date="2019-11" db="EMBL/GenBank/DDBJ databases">
        <authorList>
            <person name="Im W.T."/>
        </authorList>
    </citation>
    <scope>NUCLEOTIDE SEQUENCE [LARGE SCALE GENOMIC DNA]</scope>
    <source>
        <strain evidence="10 11">SB-02</strain>
    </source>
</reference>
<dbReference type="KEGG" id="fls:GLV81_00695"/>
<proteinExistence type="predicted"/>
<dbReference type="NCBIfam" id="NF001377">
    <property type="entry name" value="PRK00278.2-4"/>
    <property type="match status" value="1"/>
</dbReference>
<dbReference type="InterPro" id="IPR013785">
    <property type="entry name" value="Aldolase_TIM"/>
</dbReference>
<dbReference type="Gene3D" id="3.20.20.70">
    <property type="entry name" value="Aldolase class I"/>
    <property type="match status" value="1"/>
</dbReference>
<keyword evidence="5" id="KW-0210">Decarboxylase</keyword>
<evidence type="ECO:0000256" key="7">
    <source>
        <dbReference type="ARBA" id="ARBA00023141"/>
    </source>
</evidence>
<organism evidence="10 11">
    <name type="scientific">Phnomibacter ginsenosidimutans</name>
    <dbReference type="NCBI Taxonomy" id="2676868"/>
    <lineage>
        <taxon>Bacteria</taxon>
        <taxon>Pseudomonadati</taxon>
        <taxon>Bacteroidota</taxon>
        <taxon>Chitinophagia</taxon>
        <taxon>Chitinophagales</taxon>
        <taxon>Chitinophagaceae</taxon>
        <taxon>Phnomibacter</taxon>
    </lineage>
</organism>